<evidence type="ECO:0000313" key="1">
    <source>
        <dbReference type="EMBL" id="CAF1478231.1"/>
    </source>
</evidence>
<proteinExistence type="predicted"/>
<dbReference type="AlphaFoldDB" id="A0A815RKD7"/>
<organism evidence="1 2">
    <name type="scientific">Adineta steineri</name>
    <dbReference type="NCBI Taxonomy" id="433720"/>
    <lineage>
        <taxon>Eukaryota</taxon>
        <taxon>Metazoa</taxon>
        <taxon>Spiralia</taxon>
        <taxon>Gnathifera</taxon>
        <taxon>Rotifera</taxon>
        <taxon>Eurotatoria</taxon>
        <taxon>Bdelloidea</taxon>
        <taxon>Adinetida</taxon>
        <taxon>Adinetidae</taxon>
        <taxon>Adineta</taxon>
    </lineage>
</organism>
<dbReference type="Proteomes" id="UP000663845">
    <property type="component" value="Unassembled WGS sequence"/>
</dbReference>
<comment type="caution">
    <text evidence="1">The sequence shown here is derived from an EMBL/GenBank/DDBJ whole genome shotgun (WGS) entry which is preliminary data.</text>
</comment>
<sequence length="545" mass="63095">MAQNIALSKLSTSLKQFNEALDNSSKLDENALQVIQQYLNDPEITTLDSEDKQYMQRPLEQLEHLRDEVTIRRVPPTLIKQIDQQLINLADYIKKNPAETKQDAFFIIVKLEVCFLNILSEEAMNSSKHWQIKYENKMAENTTSESSHVTSHSHALYADRQQRFISELMNAVLFDIIEYFRDKDGSFIEHVTQKLLDSLNEIDKHPEHPSNNEITNEVFHILSNTARIVNLSMSDLIHHLEYAIIGFGERMNEFTDSLQTYTRTTKSPTLSEFNETTGYSPTLSFKEVNQLNDLFQLYCKLLLSPARDISQSSFSAPIPSILFIIKKPIEEFTKQMMTVQITDDAPLHISYRVSSIASLRDKMILSQLMSATERETDLKFIWAEPNVKDYYGNYCTTIHPASSTSYNTSDLLSQIPDDWINSRIFLCVSAQHARQLLSHIHHKAELYHVYVLCQDKSEEIQFQKETDRFNKVRTVTNNQNAFLRRLALDIIPTFIKIGNFNYSLNNYPNAITWYKSAVNKINEYEDPRKKSLLAMVNEKIANCSR</sequence>
<gene>
    <name evidence="1" type="ORF">JYZ213_LOCUS42215</name>
</gene>
<reference evidence="1" key="1">
    <citation type="submission" date="2021-02" db="EMBL/GenBank/DDBJ databases">
        <authorList>
            <person name="Nowell W R."/>
        </authorList>
    </citation>
    <scope>NUCLEOTIDE SEQUENCE</scope>
</reference>
<name>A0A815RKD7_9BILA</name>
<dbReference type="EMBL" id="CAJNOG010001896">
    <property type="protein sequence ID" value="CAF1478231.1"/>
    <property type="molecule type" value="Genomic_DNA"/>
</dbReference>
<protein>
    <submittedName>
        <fullName evidence="1">Uncharacterized protein</fullName>
    </submittedName>
</protein>
<evidence type="ECO:0000313" key="2">
    <source>
        <dbReference type="Proteomes" id="UP000663845"/>
    </source>
</evidence>
<accession>A0A815RKD7</accession>